<protein>
    <submittedName>
        <fullName evidence="3">Uncharacterized protein</fullName>
    </submittedName>
</protein>
<sequence>MGTDKMPGNGQQPNKPSDPPDDKLRSDEAGKPQHGKDQAAPGPEGKNRPAAANRR</sequence>
<dbReference type="EMBL" id="DULP01000145">
    <property type="protein sequence ID" value="HHW34399.1"/>
    <property type="molecule type" value="Genomic_DNA"/>
</dbReference>
<dbReference type="AlphaFoldDB" id="A0A1M7DNS6"/>
<gene>
    <name evidence="2" type="ORF">GXX24_09725</name>
    <name evidence="3" type="ORF">SAMN05444389_101462</name>
</gene>
<feature type="region of interest" description="Disordered" evidence="1">
    <location>
        <begin position="1"/>
        <end position="55"/>
    </location>
</feature>
<evidence type="ECO:0000313" key="2">
    <source>
        <dbReference type="EMBL" id="HHW34399.1"/>
    </source>
</evidence>
<proteinExistence type="predicted"/>
<dbReference type="Proteomes" id="UP000184444">
    <property type="component" value="Unassembled WGS sequence"/>
</dbReference>
<dbReference type="RefSeq" id="WP_159435543.1">
    <property type="nucleotide sequence ID" value="NZ_DULP01000145.1"/>
</dbReference>
<dbReference type="EMBL" id="FRCK01000001">
    <property type="protein sequence ID" value="SHL81033.1"/>
    <property type="molecule type" value="Genomic_DNA"/>
</dbReference>
<evidence type="ECO:0000313" key="5">
    <source>
        <dbReference type="Proteomes" id="UP000580830"/>
    </source>
</evidence>
<evidence type="ECO:0000313" key="3">
    <source>
        <dbReference type="EMBL" id="SHL81033.1"/>
    </source>
</evidence>
<organism evidence="3 4">
    <name type="scientific">Paracoccus solventivorans</name>
    <dbReference type="NCBI Taxonomy" id="53463"/>
    <lineage>
        <taxon>Bacteria</taxon>
        <taxon>Pseudomonadati</taxon>
        <taxon>Pseudomonadota</taxon>
        <taxon>Alphaproteobacteria</taxon>
        <taxon>Rhodobacterales</taxon>
        <taxon>Paracoccaceae</taxon>
        <taxon>Paracoccus</taxon>
    </lineage>
</organism>
<evidence type="ECO:0000313" key="4">
    <source>
        <dbReference type="Proteomes" id="UP000184444"/>
    </source>
</evidence>
<keyword evidence="4" id="KW-1185">Reference proteome</keyword>
<feature type="compositionally biased region" description="Basic and acidic residues" evidence="1">
    <location>
        <begin position="18"/>
        <end position="37"/>
    </location>
</feature>
<reference evidence="4" key="1">
    <citation type="submission" date="2016-11" db="EMBL/GenBank/DDBJ databases">
        <authorList>
            <person name="Varghese N."/>
            <person name="Submissions S."/>
        </authorList>
    </citation>
    <scope>NUCLEOTIDE SEQUENCE [LARGE SCALE GENOMIC DNA]</scope>
    <source>
        <strain evidence="4">DSM 6637</strain>
    </source>
</reference>
<reference evidence="3" key="2">
    <citation type="submission" date="2016-11" db="EMBL/GenBank/DDBJ databases">
        <authorList>
            <person name="Jaros S."/>
            <person name="Januszkiewicz K."/>
            <person name="Wedrychowicz H."/>
        </authorList>
    </citation>
    <scope>NUCLEOTIDE SEQUENCE [LARGE SCALE GENOMIC DNA]</scope>
    <source>
        <strain evidence="3">DSM 6637</strain>
    </source>
</reference>
<evidence type="ECO:0000256" key="1">
    <source>
        <dbReference type="SAM" id="MobiDB-lite"/>
    </source>
</evidence>
<dbReference type="Proteomes" id="UP000580830">
    <property type="component" value="Unassembled WGS sequence"/>
</dbReference>
<accession>A0A1M7DNS6</accession>
<name>A0A1M7DNS6_9RHOB</name>
<reference evidence="2 5" key="3">
    <citation type="journal article" date="2020" name="Biotechnol. Biofuels">
        <title>New insights from the biogas microbiome by comprehensive genome-resolved metagenomics of nearly 1600 species originating from multiple anaerobic digesters.</title>
        <authorList>
            <person name="Campanaro S."/>
            <person name="Treu L."/>
            <person name="Rodriguez-R L.M."/>
            <person name="Kovalovszki A."/>
            <person name="Ziels R.M."/>
            <person name="Maus I."/>
            <person name="Zhu X."/>
            <person name="Kougias P.G."/>
            <person name="Basile A."/>
            <person name="Luo G."/>
            <person name="Schluter A."/>
            <person name="Konstantinidis K.T."/>
            <person name="Angelidaki I."/>
        </authorList>
    </citation>
    <scope>NUCLEOTIDE SEQUENCE [LARGE SCALE GENOMIC DNA]</scope>
    <source>
        <strain evidence="2">AS04akNAM_125</strain>
    </source>
</reference>